<comment type="caution">
    <text evidence="8">The sequence shown here is derived from an EMBL/GenBank/DDBJ whole genome shotgun (WGS) entry which is preliminary data.</text>
</comment>
<evidence type="ECO:0000259" key="7">
    <source>
        <dbReference type="Pfam" id="PF00324"/>
    </source>
</evidence>
<feature type="transmembrane region" description="Helical" evidence="6">
    <location>
        <begin position="74"/>
        <end position="94"/>
    </location>
</feature>
<dbReference type="Gene3D" id="1.20.1740.10">
    <property type="entry name" value="Amino acid/polyamine transporter I"/>
    <property type="match status" value="1"/>
</dbReference>
<feature type="transmembrane region" description="Helical" evidence="6">
    <location>
        <begin position="130"/>
        <end position="148"/>
    </location>
</feature>
<reference evidence="9" key="1">
    <citation type="journal article" date="2015" name="Genome Announc.">
        <title>Draft whole-genome sequence of the biocontrol agent Trichoderma harzianum T6776.</title>
        <authorList>
            <person name="Baroncelli R."/>
            <person name="Piaggeschi G."/>
            <person name="Fiorini L."/>
            <person name="Bertolini E."/>
            <person name="Zapparata A."/>
            <person name="Pe M.E."/>
            <person name="Sarrocco S."/>
            <person name="Vannacci G."/>
        </authorList>
    </citation>
    <scope>NUCLEOTIDE SEQUENCE [LARGE SCALE GENOMIC DNA]</scope>
    <source>
        <strain evidence="9">T6776</strain>
    </source>
</reference>
<feature type="transmembrane region" description="Helical" evidence="6">
    <location>
        <begin position="407"/>
        <end position="428"/>
    </location>
</feature>
<dbReference type="EMBL" id="JOKZ01000020">
    <property type="protein sequence ID" value="KKP06697.1"/>
    <property type="molecule type" value="Genomic_DNA"/>
</dbReference>
<keyword evidence="5 6" id="KW-0472">Membrane</keyword>
<keyword evidence="4 6" id="KW-1133">Transmembrane helix</keyword>
<dbReference type="PANTHER" id="PTHR43341">
    <property type="entry name" value="AMINO ACID PERMEASE"/>
    <property type="match status" value="1"/>
</dbReference>
<evidence type="ECO:0000256" key="4">
    <source>
        <dbReference type="ARBA" id="ARBA00022989"/>
    </source>
</evidence>
<keyword evidence="2" id="KW-0813">Transport</keyword>
<organism evidence="8 9">
    <name type="scientific">Trichoderma harzianum</name>
    <name type="common">Hypocrea lixii</name>
    <dbReference type="NCBI Taxonomy" id="5544"/>
    <lineage>
        <taxon>Eukaryota</taxon>
        <taxon>Fungi</taxon>
        <taxon>Dikarya</taxon>
        <taxon>Ascomycota</taxon>
        <taxon>Pezizomycotina</taxon>
        <taxon>Sordariomycetes</taxon>
        <taxon>Hypocreomycetidae</taxon>
        <taxon>Hypocreales</taxon>
        <taxon>Hypocreaceae</taxon>
        <taxon>Trichoderma</taxon>
    </lineage>
</organism>
<dbReference type="GO" id="GO:0015171">
    <property type="term" value="F:amino acid transmembrane transporter activity"/>
    <property type="evidence" value="ECO:0007669"/>
    <property type="project" value="TreeGrafter"/>
</dbReference>
<dbReference type="GO" id="GO:0016020">
    <property type="term" value="C:membrane"/>
    <property type="evidence" value="ECO:0007669"/>
    <property type="project" value="UniProtKB-SubCell"/>
</dbReference>
<dbReference type="PIRSF" id="PIRSF006060">
    <property type="entry name" value="AA_transporter"/>
    <property type="match status" value="1"/>
</dbReference>
<sequence>MEASPKLTFDQEEGVIGTTITTDEANQIPTNGQNGQLKRSLNSRQINMFSIAGAIGTGLLIATGSALANGGPGSMLIAFAILGFICYNVLVAYGEMATAFPMDKGFSGYAARFVDPAYGFATGLNYFCKYAVLLANNLTASGLIMQYWLPHVNVGVWIVSFAIPIIFINLFPVKVFGEIEFVAAIIKTLVILGLMILCLVIDLGGGPNHERLGFRYWKDPGAFNAHLVEGATGRFLGWWSCMVSAGFVYMGTEVVGVAFGEADKPWKVIPRAIRQTFWRILFLYVGAVFLLGLVVPYNSPNLMTATHSKTGAGASPFIVAIKDAGIDFLPGFINGCLLVFVLSAANSDIYIASRTLYGLARDNYLPQIFTRTYGAVPIVAVGTASIFFLLALMNITTGSNQVFSDLVSLATIFGLFNWISIMVTYLSFRRGMKAQNMSRASLPYTESWMKLRVSASLFITCLVVLFNGMLGSYCSRFLLAARCILTYMHSPGVNNFIPSFQAKPFVFAYVGIPIHIVLILGPKLLFRYSRVQPASMDLSTGRITAEETQAAERGEKREAPERNLRFFRTFSPTETGIETAI</sequence>
<feature type="transmembrane region" description="Helical" evidence="6">
    <location>
        <begin position="236"/>
        <end position="259"/>
    </location>
</feature>
<proteinExistence type="predicted"/>
<name>A0A0G0A2Z1_TRIHA</name>
<feature type="transmembrane region" description="Helical" evidence="6">
    <location>
        <begin position="373"/>
        <end position="395"/>
    </location>
</feature>
<feature type="transmembrane region" description="Helical" evidence="6">
    <location>
        <begin position="280"/>
        <end position="299"/>
    </location>
</feature>
<evidence type="ECO:0000256" key="1">
    <source>
        <dbReference type="ARBA" id="ARBA00004141"/>
    </source>
</evidence>
<dbReference type="OMA" id="AAFAYMG"/>
<feature type="transmembrane region" description="Helical" evidence="6">
    <location>
        <begin position="332"/>
        <end position="352"/>
    </location>
</feature>
<evidence type="ECO:0000256" key="2">
    <source>
        <dbReference type="ARBA" id="ARBA00022448"/>
    </source>
</evidence>
<feature type="transmembrane region" description="Helical" evidence="6">
    <location>
        <begin position="184"/>
        <end position="205"/>
    </location>
</feature>
<feature type="domain" description="Amino acid permease/ SLC12A" evidence="7">
    <location>
        <begin position="46"/>
        <end position="530"/>
    </location>
</feature>
<feature type="transmembrane region" description="Helical" evidence="6">
    <location>
        <begin position="46"/>
        <end position="68"/>
    </location>
</feature>
<dbReference type="InterPro" id="IPR050524">
    <property type="entry name" value="APC_YAT"/>
</dbReference>
<evidence type="ECO:0000256" key="3">
    <source>
        <dbReference type="ARBA" id="ARBA00022692"/>
    </source>
</evidence>
<dbReference type="Proteomes" id="UP000034112">
    <property type="component" value="Unassembled WGS sequence"/>
</dbReference>
<gene>
    <name evidence="8" type="ORF">THAR02_01186</name>
</gene>
<dbReference type="AlphaFoldDB" id="A0A0G0A2Z1"/>
<evidence type="ECO:0000256" key="5">
    <source>
        <dbReference type="ARBA" id="ARBA00023136"/>
    </source>
</evidence>
<comment type="subcellular location">
    <subcellularLocation>
        <location evidence="1">Membrane</location>
        <topology evidence="1">Multi-pass membrane protein</topology>
    </subcellularLocation>
</comment>
<accession>A0A0G0A2Z1</accession>
<dbReference type="OrthoDB" id="3900342at2759"/>
<dbReference type="InterPro" id="IPR004841">
    <property type="entry name" value="AA-permease/SLC12A_dom"/>
</dbReference>
<evidence type="ECO:0000313" key="9">
    <source>
        <dbReference type="Proteomes" id="UP000034112"/>
    </source>
</evidence>
<feature type="transmembrane region" description="Helical" evidence="6">
    <location>
        <begin position="506"/>
        <end position="526"/>
    </location>
</feature>
<dbReference type="FunFam" id="1.20.1740.10:FF:000001">
    <property type="entry name" value="Amino acid permease"/>
    <property type="match status" value="1"/>
</dbReference>
<evidence type="ECO:0000313" key="8">
    <source>
        <dbReference type="EMBL" id="KKP06697.1"/>
    </source>
</evidence>
<dbReference type="Pfam" id="PF00324">
    <property type="entry name" value="AA_permease"/>
    <property type="match status" value="1"/>
</dbReference>
<evidence type="ECO:0000256" key="6">
    <source>
        <dbReference type="SAM" id="Phobius"/>
    </source>
</evidence>
<feature type="transmembrane region" description="Helical" evidence="6">
    <location>
        <begin position="449"/>
        <end position="470"/>
    </location>
</feature>
<dbReference type="PANTHER" id="PTHR43341:SF9">
    <property type="entry name" value="DICARBOXYLIC AMINO ACID PERMEASE"/>
    <property type="match status" value="1"/>
</dbReference>
<keyword evidence="3 6" id="KW-0812">Transmembrane</keyword>
<feature type="transmembrane region" description="Helical" evidence="6">
    <location>
        <begin position="154"/>
        <end position="172"/>
    </location>
</feature>
<protein>
    <submittedName>
        <fullName evidence="8">Dicarboxylic amino acid permease</fullName>
    </submittedName>
</protein>